<evidence type="ECO:0000256" key="4">
    <source>
        <dbReference type="PIRSR" id="PIRSR601613-1"/>
    </source>
</evidence>
<evidence type="ECO:0000313" key="6">
    <source>
        <dbReference type="EMBL" id="PSH60949.1"/>
    </source>
</evidence>
<reference evidence="7" key="1">
    <citation type="submission" date="2017-11" db="EMBL/GenBank/DDBJ databases">
        <authorList>
            <person name="Kuznetsova I."/>
            <person name="Sazanova A."/>
            <person name="Chirak E."/>
            <person name="Safronova V."/>
            <person name="Willems A."/>
        </authorList>
    </citation>
    <scope>NUCLEOTIDE SEQUENCE [LARGE SCALE GENOMIC DNA]</scope>
    <source>
        <strain evidence="7">CCBAU 03422</strain>
    </source>
</reference>
<sequence length="451" mass="49697">MERKNCDVVVVGAGFAGAVAARELSNNGLNVVVLEARDRVGGRVWSSQGWGQTFELGGQLVHWSQPHIWAELTRYGFGIYDLHDDSHDFATSLYLNGNHLEDMPPEEMDRRISKGFKRIVPVAENVFERPYEPFFRESDLQRVDHLTMTEGLTQLGMQNDERDIMDAVLSGAFSAPAENGAYSQCLRRLATGRGYSTGDIIRFRVRGGFQAVVEAILEDARADVLLETAVARIEQIDEGVRVHTVSDTIWTAKSAVVTVPVNALPGIDFIPPLSESKRAMMDERQATQGIMFFVHLLGEYEPLMALASSEHPLTWMETRAKIDGGMIAQVLGPDAERLDMTDLGQVQAAVRQWLPNAIVAGTLGHDWVHDPFSRETWAIARPGQLVKYHRDLANPEGGVYLAGTDYANGWYGYVDGAIESGLSVAHKIKRDLGGAQTLSARHTNAALGQPT</sequence>
<gene>
    <name evidence="6" type="ORF">CU103_25685</name>
</gene>
<name>A0A2P7B3E5_9HYPH</name>
<evidence type="ECO:0000256" key="2">
    <source>
        <dbReference type="ARBA" id="ARBA00005995"/>
    </source>
</evidence>
<keyword evidence="7" id="KW-1185">Reference proteome</keyword>
<dbReference type="Gene3D" id="1.10.405.10">
    <property type="entry name" value="Guanine Nucleotide Dissociation Inhibitor, domain 1"/>
    <property type="match status" value="1"/>
</dbReference>
<dbReference type="InterPro" id="IPR036188">
    <property type="entry name" value="FAD/NAD-bd_sf"/>
</dbReference>
<accession>A0A2P7B3E5</accession>
<evidence type="ECO:0000259" key="5">
    <source>
        <dbReference type="Pfam" id="PF01593"/>
    </source>
</evidence>
<dbReference type="SUPFAM" id="SSF51905">
    <property type="entry name" value="FAD/NAD(P)-binding domain"/>
    <property type="match status" value="1"/>
</dbReference>
<dbReference type="Proteomes" id="UP000241764">
    <property type="component" value="Unassembled WGS sequence"/>
</dbReference>
<proteinExistence type="inferred from homology"/>
<dbReference type="OrthoDB" id="337830at2"/>
<feature type="domain" description="Amine oxidase" evidence="5">
    <location>
        <begin position="15"/>
        <end position="428"/>
    </location>
</feature>
<dbReference type="Gene3D" id="3.90.660.10">
    <property type="match status" value="1"/>
</dbReference>
<dbReference type="GO" id="GO:0016491">
    <property type="term" value="F:oxidoreductase activity"/>
    <property type="evidence" value="ECO:0007669"/>
    <property type="project" value="UniProtKB-KW"/>
</dbReference>
<evidence type="ECO:0000313" key="7">
    <source>
        <dbReference type="Proteomes" id="UP000241764"/>
    </source>
</evidence>
<organism evidence="6 7">
    <name type="scientific">Phyllobacterium sophorae</name>
    <dbReference type="NCBI Taxonomy" id="1520277"/>
    <lineage>
        <taxon>Bacteria</taxon>
        <taxon>Pseudomonadati</taxon>
        <taxon>Pseudomonadota</taxon>
        <taxon>Alphaproteobacteria</taxon>
        <taxon>Hyphomicrobiales</taxon>
        <taxon>Phyllobacteriaceae</taxon>
        <taxon>Phyllobacterium</taxon>
    </lineage>
</organism>
<comment type="cofactor">
    <cofactor evidence="1">
        <name>FAD</name>
        <dbReference type="ChEBI" id="CHEBI:57692"/>
    </cofactor>
</comment>
<dbReference type="InterPro" id="IPR001613">
    <property type="entry name" value="Flavin_amine_oxidase"/>
</dbReference>
<evidence type="ECO:0000256" key="1">
    <source>
        <dbReference type="ARBA" id="ARBA00001974"/>
    </source>
</evidence>
<dbReference type="Pfam" id="PF01593">
    <property type="entry name" value="Amino_oxidase"/>
    <property type="match status" value="1"/>
</dbReference>
<feature type="binding site" evidence="4">
    <location>
        <begin position="35"/>
        <end position="36"/>
    </location>
    <ligand>
        <name>FAD</name>
        <dbReference type="ChEBI" id="CHEBI:57692"/>
    </ligand>
</feature>
<protein>
    <recommendedName>
        <fullName evidence="5">Amine oxidase domain-containing protein</fullName>
    </recommendedName>
</protein>
<dbReference type="EMBL" id="PGGM01000015">
    <property type="protein sequence ID" value="PSH60949.1"/>
    <property type="molecule type" value="Genomic_DNA"/>
</dbReference>
<dbReference type="PRINTS" id="PR00757">
    <property type="entry name" value="AMINEOXDASEF"/>
</dbReference>
<dbReference type="Gene3D" id="3.50.50.60">
    <property type="entry name" value="FAD/NAD(P)-binding domain"/>
    <property type="match status" value="1"/>
</dbReference>
<dbReference type="RefSeq" id="WP_106666858.1">
    <property type="nucleotide sequence ID" value="NZ_PGGM01000015.1"/>
</dbReference>
<comment type="caution">
    <text evidence="6">The sequence shown here is derived from an EMBL/GenBank/DDBJ whole genome shotgun (WGS) entry which is preliminary data.</text>
</comment>
<evidence type="ECO:0000256" key="3">
    <source>
        <dbReference type="ARBA" id="ARBA00023002"/>
    </source>
</evidence>
<dbReference type="PANTHER" id="PTHR43563:SF1">
    <property type="entry name" value="AMINE OXIDASE [FLAVIN-CONTAINING] B"/>
    <property type="match status" value="1"/>
</dbReference>
<feature type="binding site" evidence="4">
    <location>
        <position position="230"/>
    </location>
    <ligand>
        <name>FAD</name>
        <dbReference type="ChEBI" id="CHEBI:57692"/>
    </ligand>
</feature>
<dbReference type="AlphaFoldDB" id="A0A2P7B3E5"/>
<keyword evidence="3" id="KW-0560">Oxidoreductase</keyword>
<dbReference type="PANTHER" id="PTHR43563">
    <property type="entry name" value="AMINE OXIDASE"/>
    <property type="match status" value="1"/>
</dbReference>
<dbReference type="InterPro" id="IPR002937">
    <property type="entry name" value="Amino_oxidase"/>
</dbReference>
<comment type="similarity">
    <text evidence="2">Belongs to the flavin monoamine oxidase family.</text>
</comment>
<dbReference type="InterPro" id="IPR050703">
    <property type="entry name" value="Flavin_MAO"/>
</dbReference>